<dbReference type="GO" id="GO:0005886">
    <property type="term" value="C:plasma membrane"/>
    <property type="evidence" value="ECO:0007669"/>
    <property type="project" value="UniProtKB-SubCell"/>
</dbReference>
<feature type="transmembrane region" description="Helical" evidence="6">
    <location>
        <begin position="264"/>
        <end position="281"/>
    </location>
</feature>
<feature type="transmembrane region" description="Helical" evidence="6">
    <location>
        <begin position="64"/>
        <end position="82"/>
    </location>
</feature>
<reference evidence="8" key="1">
    <citation type="journal article" date="2015" name="Nature">
        <title>Complex archaea that bridge the gap between prokaryotes and eukaryotes.</title>
        <authorList>
            <person name="Spang A."/>
            <person name="Saw J.H."/>
            <person name="Jorgensen S.L."/>
            <person name="Zaremba-Niedzwiedzka K."/>
            <person name="Martijn J."/>
            <person name="Lind A.E."/>
            <person name="van Eijk R."/>
            <person name="Schleper C."/>
            <person name="Guy L."/>
            <person name="Ettema T.J."/>
        </authorList>
    </citation>
    <scope>NUCLEOTIDE SEQUENCE</scope>
</reference>
<evidence type="ECO:0000256" key="5">
    <source>
        <dbReference type="ARBA" id="ARBA00023136"/>
    </source>
</evidence>
<accession>A0A0F9DQI0</accession>
<evidence type="ECO:0000256" key="2">
    <source>
        <dbReference type="ARBA" id="ARBA00022475"/>
    </source>
</evidence>
<dbReference type="InterPro" id="IPR042094">
    <property type="entry name" value="T2SS_GspF_sf"/>
</dbReference>
<dbReference type="PANTHER" id="PTHR35402">
    <property type="entry name" value="INTEGRAL MEMBRANE PROTEIN-RELATED"/>
    <property type="match status" value="1"/>
</dbReference>
<feature type="transmembrane region" description="Helical" evidence="6">
    <location>
        <begin position="207"/>
        <end position="228"/>
    </location>
</feature>
<comment type="caution">
    <text evidence="8">The sequence shown here is derived from an EMBL/GenBank/DDBJ whole genome shotgun (WGS) entry which is preliminary data.</text>
</comment>
<evidence type="ECO:0000256" key="1">
    <source>
        <dbReference type="ARBA" id="ARBA00004651"/>
    </source>
</evidence>
<keyword evidence="5 6" id="KW-0472">Membrane</keyword>
<dbReference type="Gene3D" id="1.20.81.30">
    <property type="entry name" value="Type II secretion system (T2SS), domain F"/>
    <property type="match status" value="1"/>
</dbReference>
<feature type="domain" description="Type II secretion system protein GspF" evidence="7">
    <location>
        <begin position="98"/>
        <end position="223"/>
    </location>
</feature>
<evidence type="ECO:0000256" key="3">
    <source>
        <dbReference type="ARBA" id="ARBA00022692"/>
    </source>
</evidence>
<feature type="transmembrane region" description="Helical" evidence="6">
    <location>
        <begin position="288"/>
        <end position="308"/>
    </location>
</feature>
<organism evidence="8">
    <name type="scientific">marine sediment metagenome</name>
    <dbReference type="NCBI Taxonomy" id="412755"/>
    <lineage>
        <taxon>unclassified sequences</taxon>
        <taxon>metagenomes</taxon>
        <taxon>ecological metagenomes</taxon>
    </lineage>
</organism>
<name>A0A0F9DQI0_9ZZZZ</name>
<dbReference type="PANTHER" id="PTHR35402:SF1">
    <property type="entry name" value="TYPE II SECRETION SYSTEM PROTEIN GSPF DOMAIN-CONTAINING PROTEIN"/>
    <property type="match status" value="1"/>
</dbReference>
<dbReference type="EMBL" id="LAZR01027961">
    <property type="protein sequence ID" value="KKL64058.1"/>
    <property type="molecule type" value="Genomic_DNA"/>
</dbReference>
<feature type="transmembrane region" description="Helical" evidence="6">
    <location>
        <begin position="31"/>
        <end position="52"/>
    </location>
</feature>
<keyword evidence="4 6" id="KW-1133">Transmembrane helix</keyword>
<gene>
    <name evidence="8" type="ORF">LCGC14_2168840</name>
</gene>
<dbReference type="InterPro" id="IPR056569">
    <property type="entry name" value="ArlJ-like"/>
</dbReference>
<sequence length="309" mass="33864">MQKSEATKSNKKNSWKDEELPKPSIYYSDKFKIGVASLIAAIFIFFVSSTISDMYSESNNIRDVGTVFAILAGVVPLTLLQLREAQRKDSVDRNLPLFLLALTSAVQSGANLIKAIEHTADRNMGALTPELKNLRANISWGMPMDEALNNFANRTGTRMSRRVIILLEMAINVGGDIANNLEMIQQHVTELQNIEKERKSSLAPYTYTIYIAFAVFIGISVILSTQFFSEIANVQVLLRDSVVQGQTGMFSSLADLDIGGLDKILFNMAIIQAVFGGLAAGKIGSGNYVSGIKHIVIMVIMAVIAFNAF</sequence>
<dbReference type="InterPro" id="IPR018076">
    <property type="entry name" value="T2SS_GspF_dom"/>
</dbReference>
<evidence type="ECO:0000259" key="7">
    <source>
        <dbReference type="Pfam" id="PF00482"/>
    </source>
</evidence>
<protein>
    <recommendedName>
        <fullName evidence="7">Type II secretion system protein GspF domain-containing protein</fullName>
    </recommendedName>
</protein>
<proteinExistence type="predicted"/>
<evidence type="ECO:0000313" key="8">
    <source>
        <dbReference type="EMBL" id="KKL64058.1"/>
    </source>
</evidence>
<dbReference type="AlphaFoldDB" id="A0A0F9DQI0"/>
<comment type="subcellular location">
    <subcellularLocation>
        <location evidence="1">Cell membrane</location>
        <topology evidence="1">Multi-pass membrane protein</topology>
    </subcellularLocation>
</comment>
<keyword evidence="3 6" id="KW-0812">Transmembrane</keyword>
<keyword evidence="2" id="KW-1003">Cell membrane</keyword>
<evidence type="ECO:0000256" key="4">
    <source>
        <dbReference type="ARBA" id="ARBA00022989"/>
    </source>
</evidence>
<dbReference type="Pfam" id="PF00482">
    <property type="entry name" value="T2SSF"/>
    <property type="match status" value="1"/>
</dbReference>
<evidence type="ECO:0000256" key="6">
    <source>
        <dbReference type="SAM" id="Phobius"/>
    </source>
</evidence>